<accession>A0ABU7LK88</accession>
<protein>
    <submittedName>
        <fullName evidence="1">Uncharacterized protein</fullName>
    </submittedName>
</protein>
<dbReference type="RefSeq" id="WP_330137112.1">
    <property type="nucleotide sequence ID" value="NZ_JAUTXY010000025.1"/>
</dbReference>
<dbReference type="Proteomes" id="UP001336020">
    <property type="component" value="Unassembled WGS sequence"/>
</dbReference>
<dbReference type="EMBL" id="JAUTXY010000025">
    <property type="protein sequence ID" value="MEE2061983.1"/>
    <property type="molecule type" value="Genomic_DNA"/>
</dbReference>
<keyword evidence="2" id="KW-1185">Reference proteome</keyword>
<reference evidence="1 2" key="1">
    <citation type="submission" date="2023-07" db="EMBL/GenBank/DDBJ databases">
        <authorList>
            <person name="Girao M."/>
            <person name="Carvalho M.F."/>
        </authorList>
    </citation>
    <scope>NUCLEOTIDE SEQUENCE [LARGE SCALE GENOMIC DNA]</scope>
    <source>
        <strain evidence="1 2">YIM65754</strain>
    </source>
</reference>
<comment type="caution">
    <text evidence="1">The sequence shown here is derived from an EMBL/GenBank/DDBJ whole genome shotgun (WGS) entry which is preliminary data.</text>
</comment>
<sequence length="115" mass="12919">MTDVCIYIEDRVVTTSGNGRAFVEAYQRDYVPSASARGMTLERITVSPPVWLDDESNIITITWTVAGQSSWWKAAIAGRHDPTLVQWWESVRLLISERTRSTAADATDIEELCNV</sequence>
<name>A0ABU7LK88_9NOCA</name>
<evidence type="ECO:0000313" key="1">
    <source>
        <dbReference type="EMBL" id="MEE2061983.1"/>
    </source>
</evidence>
<proteinExistence type="predicted"/>
<organism evidence="1 2">
    <name type="scientific">Rhodococcus artemisiae</name>
    <dbReference type="NCBI Taxonomy" id="714159"/>
    <lineage>
        <taxon>Bacteria</taxon>
        <taxon>Bacillati</taxon>
        <taxon>Actinomycetota</taxon>
        <taxon>Actinomycetes</taxon>
        <taxon>Mycobacteriales</taxon>
        <taxon>Nocardiaceae</taxon>
        <taxon>Rhodococcus</taxon>
    </lineage>
</organism>
<evidence type="ECO:0000313" key="2">
    <source>
        <dbReference type="Proteomes" id="UP001336020"/>
    </source>
</evidence>
<gene>
    <name evidence="1" type="ORF">Q7514_31100</name>
</gene>